<evidence type="ECO:0000256" key="1">
    <source>
        <dbReference type="ARBA" id="ARBA00004123"/>
    </source>
</evidence>
<feature type="domain" description="JmjC" evidence="11">
    <location>
        <begin position="518"/>
        <end position="714"/>
    </location>
</feature>
<dbReference type="SUPFAM" id="SSF51197">
    <property type="entry name" value="Clavaminate synthase-like"/>
    <property type="match status" value="1"/>
</dbReference>
<reference evidence="14" key="1">
    <citation type="journal article" date="2012" name="Nature">
        <title>A physical, genetic and functional sequence assembly of the barley genome.</title>
        <authorList>
            <consortium name="The International Barley Genome Sequencing Consortium"/>
            <person name="Mayer K.F."/>
            <person name="Waugh R."/>
            <person name="Brown J.W."/>
            <person name="Schulman A."/>
            <person name="Langridge P."/>
            <person name="Platzer M."/>
            <person name="Fincher G.B."/>
            <person name="Muehlbauer G.J."/>
            <person name="Sato K."/>
            <person name="Close T.J."/>
            <person name="Wise R.P."/>
            <person name="Stein N."/>
        </authorList>
    </citation>
    <scope>NUCLEOTIDE SEQUENCE [LARGE SCALE GENOMIC DNA]</scope>
    <source>
        <strain evidence="14">cv. Morex</strain>
    </source>
</reference>
<keyword evidence="4" id="KW-0805">Transcription regulation</keyword>
<dbReference type="GO" id="GO:0008270">
    <property type="term" value="F:zinc ion binding"/>
    <property type="evidence" value="ECO:0007669"/>
    <property type="project" value="UniProtKB-KW"/>
</dbReference>
<reference evidence="13" key="3">
    <citation type="submission" date="2022-01" db="UniProtKB">
        <authorList>
            <consortium name="EnsemblPlants"/>
        </authorList>
    </citation>
    <scope>IDENTIFICATION</scope>
    <source>
        <strain evidence="13">subsp. vulgare</strain>
    </source>
</reference>
<dbReference type="EnsemblPlants" id="HORVU.MOREX.r3.4HG0375930.3">
    <property type="protein sequence ID" value="HORVU.MOREX.r3.4HG0375930.3"/>
    <property type="gene ID" value="HORVU.MOREX.r3.4HG0375930"/>
</dbReference>
<sequence>MDAVPEDLRCKRSDGKQWRCSAPSMPDKTVCEKHYVQAKKRAASSALRATLRRSSPSYAAASYPPPHEGDSDADADLPLHLPMAVARPFYGRLVGEPVYVAEPAVRRGPPLNNAIGSRTAAELVGRPYVGLQGCAEVKTSCHQCRRSVNAVWCTSCDRRGYCDGCISRWYSDIAIDDIQKVCPACRGICNCKVCLQGDNLIKARVQEISVVDKLKYLHSILAYVLPVLKQIYSDQCFEIGVETRACGPKMDIIRAKMNSDEQMCCDFCKVPVFDYHRHCPRCLYDLCLDCCRDIRRSQTNVVRGEYAESKGHVVERNKDASNRARSEPSAASVDDKLFSQPIDANDIGIRSLFTTWRVNNDGSITCGPRGAGGCGSSKLVLRRIFKINWIGKLVKSSQEMVNGCKAHDLENGCSSCNASRRLDSIGRRNFGLSNCSASDGTDGNYVYSSVLENLKYEGIVHFRKHWINGEPVVIRNAFEPSLSSSWDPLSIWRGIQEIMDEKMDENAIVKAVDCSNQSEVHMLMHTAEMPDLCRKSPQPEQPEMIANGMTVHVNAHAPVQNLNLDMGEQSPEHTVSKSCGDSVGSCPEQPKSNGLERSQPGALWDVFRRQDVPMLNKYLASNWEELTVSSQAMLSVKHPIYDQAVYLKEHHKRVLKDQYGIEPRTFEQHIGEAVFIPAGCPFQVKNLQSTVQLALDFLLPESLWESARMGQEIRCLPNHHDAKLKMLEVGKISLYAASSAVKEIQKITLDPKFNLDIRFEDQNLTRAVSENLARVTKQRG</sequence>
<keyword evidence="14" id="KW-1185">Reference proteome</keyword>
<keyword evidence="5" id="KW-0804">Transcription</keyword>
<dbReference type="Proteomes" id="UP000011116">
    <property type="component" value="Chromosome 4H"/>
</dbReference>
<dbReference type="PROSITE" id="PS51184">
    <property type="entry name" value="JMJC"/>
    <property type="match status" value="1"/>
</dbReference>
<dbReference type="AlphaFoldDB" id="A0A8I6YGI1"/>
<dbReference type="PROSITE" id="PS50089">
    <property type="entry name" value="ZF_RING_2"/>
    <property type="match status" value="1"/>
</dbReference>
<name>A0A8I6YGI1_HORVV</name>
<dbReference type="InterPro" id="IPR045109">
    <property type="entry name" value="LSDs-like"/>
</dbReference>
<dbReference type="GO" id="GO:0005634">
    <property type="term" value="C:nucleus"/>
    <property type="evidence" value="ECO:0007669"/>
    <property type="project" value="UniProtKB-SubCell"/>
</dbReference>
<dbReference type="Gene3D" id="2.60.120.650">
    <property type="entry name" value="Cupin"/>
    <property type="match status" value="2"/>
</dbReference>
<evidence type="ECO:0000256" key="2">
    <source>
        <dbReference type="ARBA" id="ARBA00006801"/>
    </source>
</evidence>
<dbReference type="Gramene" id="HORVU.MOREX.r3.4HG0375930.3">
    <property type="protein sequence ID" value="HORVU.MOREX.r3.4HG0375930.3"/>
    <property type="gene ID" value="HORVU.MOREX.r3.4HG0375930"/>
</dbReference>
<evidence type="ECO:0000256" key="8">
    <source>
        <dbReference type="PROSITE-ProRule" id="PRU01002"/>
    </source>
</evidence>
<dbReference type="InterPro" id="IPR014977">
    <property type="entry name" value="WRC_dom"/>
</dbReference>
<dbReference type="GO" id="GO:0032454">
    <property type="term" value="F:histone H3K9 demethylase activity"/>
    <property type="evidence" value="ECO:0007669"/>
    <property type="project" value="InterPro"/>
</dbReference>
<dbReference type="Pfam" id="PF10497">
    <property type="entry name" value="zf-4CXXC_R1"/>
    <property type="match status" value="1"/>
</dbReference>
<dbReference type="PROSITE" id="PS51667">
    <property type="entry name" value="WRC"/>
    <property type="match status" value="1"/>
</dbReference>
<comment type="subcellular location">
    <subcellularLocation>
        <location evidence="1">Nucleus</location>
    </subcellularLocation>
</comment>
<feature type="domain" description="RING-type" evidence="10">
    <location>
        <begin position="141"/>
        <end position="186"/>
    </location>
</feature>
<keyword evidence="7" id="KW-0863">Zinc-finger</keyword>
<evidence type="ECO:0000259" key="12">
    <source>
        <dbReference type="PROSITE" id="PS51667"/>
    </source>
</evidence>
<dbReference type="SMART" id="SM00558">
    <property type="entry name" value="JmjC"/>
    <property type="match status" value="1"/>
</dbReference>
<feature type="region of interest" description="Disordered" evidence="9">
    <location>
        <begin position="568"/>
        <end position="598"/>
    </location>
</feature>
<evidence type="ECO:0000313" key="13">
    <source>
        <dbReference type="EnsemblPlants" id="HORVU.MOREX.r3.4HG0375930.3"/>
    </source>
</evidence>
<dbReference type="Pfam" id="PF08879">
    <property type="entry name" value="WRC"/>
    <property type="match status" value="1"/>
</dbReference>
<dbReference type="InterPro" id="IPR018866">
    <property type="entry name" value="Znf-4CXXC_R1"/>
</dbReference>
<evidence type="ECO:0000256" key="4">
    <source>
        <dbReference type="ARBA" id="ARBA00023015"/>
    </source>
</evidence>
<dbReference type="Pfam" id="PF02373">
    <property type="entry name" value="JmjC"/>
    <property type="match status" value="1"/>
</dbReference>
<evidence type="ECO:0000256" key="3">
    <source>
        <dbReference type="ARBA" id="ARBA00022723"/>
    </source>
</evidence>
<evidence type="ECO:0000259" key="10">
    <source>
        <dbReference type="PROSITE" id="PS50089"/>
    </source>
</evidence>
<dbReference type="PANTHER" id="PTHR12549">
    <property type="entry name" value="JMJC DOMAIN-CONTAINING HISTONE DEMETHYLATION PROTEIN"/>
    <property type="match status" value="1"/>
</dbReference>
<evidence type="ECO:0000256" key="7">
    <source>
        <dbReference type="PROSITE-ProRule" id="PRU00175"/>
    </source>
</evidence>
<dbReference type="PANTHER" id="PTHR12549:SF17">
    <property type="entry name" value="E3 UBIQUITIN-PROTEIN LIGASE JMJ24"/>
    <property type="match status" value="1"/>
</dbReference>
<accession>A0A8I6YGI1</accession>
<dbReference type="InterPro" id="IPR003347">
    <property type="entry name" value="JmjC_dom"/>
</dbReference>
<protein>
    <recommendedName>
        <fullName evidence="15">Lysine-specific demethylase JMJ25</fullName>
    </recommendedName>
</protein>
<keyword evidence="7" id="KW-0862">Zinc</keyword>
<feature type="domain" description="WRC" evidence="12">
    <location>
        <begin position="4"/>
        <end position="48"/>
    </location>
</feature>
<keyword evidence="6" id="KW-0539">Nucleus</keyword>
<reference evidence="13" key="2">
    <citation type="submission" date="2020-10" db="EMBL/GenBank/DDBJ databases">
        <authorList>
            <person name="Scholz U."/>
            <person name="Mascher M."/>
            <person name="Fiebig A."/>
        </authorList>
    </citation>
    <scope>NUCLEOTIDE SEQUENCE [LARGE SCALE GENOMIC DNA]</scope>
    <source>
        <strain evidence="13">cv. Morex</strain>
    </source>
</reference>
<gene>
    <name evidence="13" type="primary">LOC123448633</name>
</gene>
<feature type="region of interest" description="Disordered" evidence="9">
    <location>
        <begin position="1"/>
        <end position="23"/>
    </location>
</feature>
<comment type="caution">
    <text evidence="8">Lacks conserved residue(s) required for the propagation of feature annotation.</text>
</comment>
<evidence type="ECO:0000256" key="9">
    <source>
        <dbReference type="SAM" id="MobiDB-lite"/>
    </source>
</evidence>
<feature type="compositionally biased region" description="Basic and acidic residues" evidence="9">
    <location>
        <begin position="1"/>
        <end position="17"/>
    </location>
</feature>
<evidence type="ECO:0008006" key="15">
    <source>
        <dbReference type="Google" id="ProtNLM"/>
    </source>
</evidence>
<evidence type="ECO:0000256" key="6">
    <source>
        <dbReference type="ARBA" id="ARBA00023242"/>
    </source>
</evidence>
<dbReference type="InterPro" id="IPR001841">
    <property type="entry name" value="Znf_RING"/>
</dbReference>
<proteinExistence type="inferred from homology"/>
<comment type="similarity">
    <text evidence="2">Belongs to the JARID1 histone demethylase family.</text>
</comment>
<keyword evidence="3" id="KW-0479">Metal-binding</keyword>
<organism evidence="13 14">
    <name type="scientific">Hordeum vulgare subsp. vulgare</name>
    <name type="common">Domesticated barley</name>
    <dbReference type="NCBI Taxonomy" id="112509"/>
    <lineage>
        <taxon>Eukaryota</taxon>
        <taxon>Viridiplantae</taxon>
        <taxon>Streptophyta</taxon>
        <taxon>Embryophyta</taxon>
        <taxon>Tracheophyta</taxon>
        <taxon>Spermatophyta</taxon>
        <taxon>Magnoliopsida</taxon>
        <taxon>Liliopsida</taxon>
        <taxon>Poales</taxon>
        <taxon>Poaceae</taxon>
        <taxon>BOP clade</taxon>
        <taxon>Pooideae</taxon>
        <taxon>Triticodae</taxon>
        <taxon>Triticeae</taxon>
        <taxon>Hordeinae</taxon>
        <taxon>Hordeum</taxon>
    </lineage>
</organism>
<evidence type="ECO:0000256" key="5">
    <source>
        <dbReference type="ARBA" id="ARBA00023163"/>
    </source>
</evidence>
<evidence type="ECO:0000259" key="11">
    <source>
        <dbReference type="PROSITE" id="PS51184"/>
    </source>
</evidence>
<evidence type="ECO:0000313" key="14">
    <source>
        <dbReference type="Proteomes" id="UP000011116"/>
    </source>
</evidence>